<keyword evidence="3" id="KW-1185">Reference proteome</keyword>
<feature type="compositionally biased region" description="Gly residues" evidence="1">
    <location>
        <begin position="25"/>
        <end position="37"/>
    </location>
</feature>
<sequence>NIAGTVETRGDGAEEEYSPKRIMGVGMGNSLDGGEGSGKVLPAQSPPR</sequence>
<accession>A0A392TC71</accession>
<protein>
    <submittedName>
        <fullName evidence="2">Uncharacterized protein</fullName>
    </submittedName>
</protein>
<evidence type="ECO:0000256" key="1">
    <source>
        <dbReference type="SAM" id="MobiDB-lite"/>
    </source>
</evidence>
<dbReference type="AlphaFoldDB" id="A0A392TC71"/>
<name>A0A392TC71_9FABA</name>
<feature type="region of interest" description="Disordered" evidence="1">
    <location>
        <begin position="1"/>
        <end position="48"/>
    </location>
</feature>
<evidence type="ECO:0000313" key="3">
    <source>
        <dbReference type="Proteomes" id="UP000265520"/>
    </source>
</evidence>
<proteinExistence type="predicted"/>
<feature type="non-terminal residue" evidence="2">
    <location>
        <position position="1"/>
    </location>
</feature>
<organism evidence="2 3">
    <name type="scientific">Trifolium medium</name>
    <dbReference type="NCBI Taxonomy" id="97028"/>
    <lineage>
        <taxon>Eukaryota</taxon>
        <taxon>Viridiplantae</taxon>
        <taxon>Streptophyta</taxon>
        <taxon>Embryophyta</taxon>
        <taxon>Tracheophyta</taxon>
        <taxon>Spermatophyta</taxon>
        <taxon>Magnoliopsida</taxon>
        <taxon>eudicotyledons</taxon>
        <taxon>Gunneridae</taxon>
        <taxon>Pentapetalae</taxon>
        <taxon>rosids</taxon>
        <taxon>fabids</taxon>
        <taxon>Fabales</taxon>
        <taxon>Fabaceae</taxon>
        <taxon>Papilionoideae</taxon>
        <taxon>50 kb inversion clade</taxon>
        <taxon>NPAAA clade</taxon>
        <taxon>Hologalegina</taxon>
        <taxon>IRL clade</taxon>
        <taxon>Trifolieae</taxon>
        <taxon>Trifolium</taxon>
    </lineage>
</organism>
<dbReference type="EMBL" id="LXQA010541770">
    <property type="protein sequence ID" value="MCI58174.1"/>
    <property type="molecule type" value="Genomic_DNA"/>
</dbReference>
<dbReference type="Proteomes" id="UP000265520">
    <property type="component" value="Unassembled WGS sequence"/>
</dbReference>
<reference evidence="2 3" key="1">
    <citation type="journal article" date="2018" name="Front. Plant Sci.">
        <title>Red Clover (Trifolium pratense) and Zigzag Clover (T. medium) - A Picture of Genomic Similarities and Differences.</title>
        <authorList>
            <person name="Dluhosova J."/>
            <person name="Istvanek J."/>
            <person name="Nedelnik J."/>
            <person name="Repkova J."/>
        </authorList>
    </citation>
    <scope>NUCLEOTIDE SEQUENCE [LARGE SCALE GENOMIC DNA]</scope>
    <source>
        <strain evidence="3">cv. 10/8</strain>
        <tissue evidence="2">Leaf</tissue>
    </source>
</reference>
<comment type="caution">
    <text evidence="2">The sequence shown here is derived from an EMBL/GenBank/DDBJ whole genome shotgun (WGS) entry which is preliminary data.</text>
</comment>
<evidence type="ECO:0000313" key="2">
    <source>
        <dbReference type="EMBL" id="MCI58174.1"/>
    </source>
</evidence>